<dbReference type="AlphaFoldDB" id="A0A1G6ABQ2"/>
<gene>
    <name evidence="3" type="ORF">SAMN02910417_00397</name>
</gene>
<name>A0A1G6ABQ2_EUBOX</name>
<evidence type="ECO:0000313" key="3">
    <source>
        <dbReference type="EMBL" id="SDB05828.1"/>
    </source>
</evidence>
<dbReference type="InterPro" id="IPR033469">
    <property type="entry name" value="CYTH-like_dom_sf"/>
</dbReference>
<dbReference type="SMART" id="SM01118">
    <property type="entry name" value="CYTH"/>
    <property type="match status" value="1"/>
</dbReference>
<organism evidence="3 4">
    <name type="scientific">Eubacterium oxidoreducens</name>
    <dbReference type="NCBI Taxonomy" id="1732"/>
    <lineage>
        <taxon>Bacteria</taxon>
        <taxon>Bacillati</taxon>
        <taxon>Bacillota</taxon>
        <taxon>Clostridia</taxon>
        <taxon>Eubacteriales</taxon>
        <taxon>Eubacteriaceae</taxon>
        <taxon>Eubacterium</taxon>
    </lineage>
</organism>
<keyword evidence="4" id="KW-1185">Reference proteome</keyword>
<accession>A0A1G6ABQ2</accession>
<dbReference type="Proteomes" id="UP000199228">
    <property type="component" value="Unassembled WGS sequence"/>
</dbReference>
<dbReference type="Gene3D" id="2.40.320.10">
    <property type="entry name" value="Hypothetical Protein Pfu-838710-001"/>
    <property type="match status" value="1"/>
</dbReference>
<reference evidence="3 4" key="1">
    <citation type="submission" date="2016-10" db="EMBL/GenBank/DDBJ databases">
        <authorList>
            <person name="de Groot N.N."/>
        </authorList>
    </citation>
    <scope>NUCLEOTIDE SEQUENCE [LARGE SCALE GENOMIC DNA]</scope>
    <source>
        <strain evidence="3 4">DSM 3217</strain>
    </source>
</reference>
<proteinExistence type="predicted"/>
<sequence length="156" mass="17938">MEIERRFLIDTLPNDALSHPFRMITQGYLNTSPAIRVRCDNDQYYMTYKGRKFKGSLAVEEYNLPLNKESYEHLLAKADGYIISKKRYLIPDQGYTIELDVFEGVHAPLIIAEVEFPSDEEALRYLPPSWFGEEITGKKGYSNSYLSAHTAPFSSN</sequence>
<dbReference type="SUPFAM" id="SSF55154">
    <property type="entry name" value="CYTH-like phosphatases"/>
    <property type="match status" value="1"/>
</dbReference>
<evidence type="ECO:0000313" key="4">
    <source>
        <dbReference type="Proteomes" id="UP000199228"/>
    </source>
</evidence>
<protein>
    <submittedName>
        <fullName evidence="3">CYTH domain-containing protein</fullName>
    </submittedName>
</protein>
<evidence type="ECO:0000259" key="2">
    <source>
        <dbReference type="PROSITE" id="PS51707"/>
    </source>
</evidence>
<dbReference type="Pfam" id="PF01928">
    <property type="entry name" value="CYTH"/>
    <property type="match status" value="1"/>
</dbReference>
<feature type="active site" description="Proton acceptor" evidence="1">
    <location>
        <position position="28"/>
    </location>
</feature>
<dbReference type="STRING" id="1732.SAMN02910417_00397"/>
<dbReference type="InterPro" id="IPR023577">
    <property type="entry name" value="CYTH_domain"/>
</dbReference>
<dbReference type="PROSITE" id="PS51707">
    <property type="entry name" value="CYTH"/>
    <property type="match status" value="1"/>
</dbReference>
<dbReference type="InterPro" id="IPR012042">
    <property type="entry name" value="NeuTTM/CthTTM-like"/>
</dbReference>
<dbReference type="RefSeq" id="WP_090171682.1">
    <property type="nucleotide sequence ID" value="NZ_FMXR01000005.1"/>
</dbReference>
<dbReference type="PANTHER" id="PTHR40114:SF1">
    <property type="entry name" value="SLR0698 PROTEIN"/>
    <property type="match status" value="1"/>
</dbReference>
<evidence type="ECO:0000256" key="1">
    <source>
        <dbReference type="PIRSR" id="PIRSR016487-1"/>
    </source>
</evidence>
<dbReference type="EMBL" id="FMXR01000005">
    <property type="protein sequence ID" value="SDB05828.1"/>
    <property type="molecule type" value="Genomic_DNA"/>
</dbReference>
<dbReference type="PANTHER" id="PTHR40114">
    <property type="entry name" value="SLR0698 PROTEIN"/>
    <property type="match status" value="1"/>
</dbReference>
<dbReference type="PIRSF" id="PIRSF016487">
    <property type="entry name" value="CYTH_UCP016487"/>
    <property type="match status" value="1"/>
</dbReference>
<dbReference type="CDD" id="cd07761">
    <property type="entry name" value="CYTH-like_CthTTM-like"/>
    <property type="match status" value="1"/>
</dbReference>
<feature type="domain" description="CYTH" evidence="2">
    <location>
        <begin position="1"/>
        <end position="151"/>
    </location>
</feature>
<dbReference type="OrthoDB" id="9805588at2"/>